<comment type="similarity">
    <text evidence="1 7">Belongs to the AP endonuclease 2 family.</text>
</comment>
<evidence type="ECO:0000256" key="1">
    <source>
        <dbReference type="ARBA" id="ARBA00005340"/>
    </source>
</evidence>
<gene>
    <name evidence="7" type="primary">nfo</name>
    <name evidence="9" type="ORF">EUBHAL_02759</name>
</gene>
<keyword evidence="7 9" id="KW-0255">Endonuclease</keyword>
<keyword evidence="5 7" id="KW-0862">Zinc</keyword>
<comment type="catalytic activity">
    <reaction evidence="7">
        <text>Endonucleolytic cleavage to 5'-phosphooligonucleotide end-products.</text>
        <dbReference type="EC" id="3.1.21.2"/>
    </reaction>
</comment>
<dbReference type="GO" id="GO:0008833">
    <property type="term" value="F:deoxyribonuclease IV (phage-T4-induced) activity"/>
    <property type="evidence" value="ECO:0007669"/>
    <property type="project" value="UniProtKB-UniRule"/>
</dbReference>
<dbReference type="PROSITE" id="PS00731">
    <property type="entry name" value="AP_NUCLEASE_F2_3"/>
    <property type="match status" value="1"/>
</dbReference>
<protein>
    <recommendedName>
        <fullName evidence="7">Probable endonuclease 4</fullName>
        <ecNumber evidence="7">3.1.21.2</ecNumber>
    </recommendedName>
    <alternativeName>
        <fullName evidence="7">Endodeoxyribonuclease IV</fullName>
    </alternativeName>
    <alternativeName>
        <fullName evidence="7">Endonuclease IV</fullName>
    </alternativeName>
</protein>
<dbReference type="Proteomes" id="UP000003174">
    <property type="component" value="Unassembled WGS sequence"/>
</dbReference>
<comment type="function">
    <text evidence="7">Endonuclease IV plays a role in DNA repair. It cleaves phosphodiester bonds at apurinic or apyrimidinic (AP) sites, generating a 3'-hydroxyl group and a 5'-terminal sugar phosphate.</text>
</comment>
<name>C0EZA0_9FIRM</name>
<dbReference type="PROSITE" id="PS00730">
    <property type="entry name" value="AP_NUCLEASE_F2_2"/>
    <property type="match status" value="1"/>
</dbReference>
<evidence type="ECO:0000256" key="6">
    <source>
        <dbReference type="ARBA" id="ARBA00023204"/>
    </source>
</evidence>
<dbReference type="eggNOG" id="COG0648">
    <property type="taxonomic scope" value="Bacteria"/>
</dbReference>
<keyword evidence="7" id="KW-0540">Nuclease</keyword>
<keyword evidence="2 7" id="KW-0479">Metal-binding</keyword>
<dbReference type="EMBL" id="ACEP01000123">
    <property type="protein sequence ID" value="EEG35406.1"/>
    <property type="molecule type" value="Genomic_DNA"/>
</dbReference>
<dbReference type="GO" id="GO:0008270">
    <property type="term" value="F:zinc ion binding"/>
    <property type="evidence" value="ECO:0007669"/>
    <property type="project" value="UniProtKB-UniRule"/>
</dbReference>
<dbReference type="GO" id="GO:0003677">
    <property type="term" value="F:DNA binding"/>
    <property type="evidence" value="ECO:0007669"/>
    <property type="project" value="InterPro"/>
</dbReference>
<evidence type="ECO:0000313" key="10">
    <source>
        <dbReference type="Proteomes" id="UP000003174"/>
    </source>
</evidence>
<dbReference type="InterPro" id="IPR036237">
    <property type="entry name" value="Xyl_isomerase-like_sf"/>
</dbReference>
<keyword evidence="3 7" id="KW-0227">DNA damage</keyword>
<proteinExistence type="inferred from homology"/>
<evidence type="ECO:0000256" key="4">
    <source>
        <dbReference type="ARBA" id="ARBA00022801"/>
    </source>
</evidence>
<dbReference type="SUPFAM" id="SSF51658">
    <property type="entry name" value="Xylose isomerase-like"/>
    <property type="match status" value="1"/>
</dbReference>
<feature type="binding site" evidence="7">
    <location>
        <position position="188"/>
    </location>
    <ligand>
        <name>Zn(2+)</name>
        <dbReference type="ChEBI" id="CHEBI:29105"/>
        <label>3</label>
    </ligand>
</feature>
<dbReference type="Gene3D" id="3.20.20.150">
    <property type="entry name" value="Divalent-metal-dependent TIM barrel enzymes"/>
    <property type="match status" value="1"/>
</dbReference>
<feature type="binding site" evidence="7">
    <location>
        <position position="114"/>
    </location>
    <ligand>
        <name>Zn(2+)</name>
        <dbReference type="ChEBI" id="CHEBI:29105"/>
        <label>1</label>
    </ligand>
</feature>
<comment type="cofactor">
    <cofactor evidence="7">
        <name>Zn(2+)</name>
        <dbReference type="ChEBI" id="CHEBI:29105"/>
    </cofactor>
    <text evidence="7">Binds 3 Zn(2+) ions.</text>
</comment>
<dbReference type="GO" id="GO:0006284">
    <property type="term" value="P:base-excision repair"/>
    <property type="evidence" value="ECO:0007669"/>
    <property type="project" value="TreeGrafter"/>
</dbReference>
<feature type="binding site" evidence="7">
    <location>
        <position position="151"/>
    </location>
    <ligand>
        <name>Zn(2+)</name>
        <dbReference type="ChEBI" id="CHEBI:29105"/>
        <label>1</label>
    </ligand>
</feature>
<feature type="binding site" evidence="7">
    <location>
        <position position="220"/>
    </location>
    <ligand>
        <name>Zn(2+)</name>
        <dbReference type="ChEBI" id="CHEBI:29105"/>
        <label>2</label>
    </ligand>
</feature>
<feature type="binding site" evidence="7">
    <location>
        <position position="235"/>
    </location>
    <ligand>
        <name>Zn(2+)</name>
        <dbReference type="ChEBI" id="CHEBI:29105"/>
        <label>3</label>
    </ligand>
</feature>
<keyword evidence="4 7" id="KW-0378">Hydrolase</keyword>
<feature type="binding site" evidence="7">
    <location>
        <position position="73"/>
    </location>
    <ligand>
        <name>Zn(2+)</name>
        <dbReference type="ChEBI" id="CHEBI:29105"/>
        <label>1</label>
    </ligand>
</feature>
<dbReference type="PANTHER" id="PTHR21445:SF0">
    <property type="entry name" value="APURINIC-APYRIMIDINIC ENDONUCLEASE"/>
    <property type="match status" value="1"/>
</dbReference>
<feature type="binding site" evidence="7">
    <location>
        <position position="185"/>
    </location>
    <ligand>
        <name>Zn(2+)</name>
        <dbReference type="ChEBI" id="CHEBI:29105"/>
        <label>2</label>
    </ligand>
</feature>
<dbReference type="AlphaFoldDB" id="C0EZA0"/>
<dbReference type="CDD" id="cd00019">
    <property type="entry name" value="AP2Ec"/>
    <property type="match status" value="1"/>
</dbReference>
<dbReference type="EC" id="3.1.21.2" evidence="7"/>
<evidence type="ECO:0000313" key="9">
    <source>
        <dbReference type="EMBL" id="EEG35406.1"/>
    </source>
</evidence>
<comment type="caution">
    <text evidence="9">The sequence shown here is derived from an EMBL/GenBank/DDBJ whole genome shotgun (WGS) entry which is preliminary data.</text>
</comment>
<reference evidence="9 10" key="2">
    <citation type="submission" date="2009-02" db="EMBL/GenBank/DDBJ databases">
        <title>Draft genome sequence of Eubacterium hallii (DSM 3353).</title>
        <authorList>
            <person name="Sudarsanam P."/>
            <person name="Ley R."/>
            <person name="Guruge J."/>
            <person name="Turnbaugh P.J."/>
            <person name="Mahowald M."/>
            <person name="Liep D."/>
            <person name="Gordon J."/>
        </authorList>
    </citation>
    <scope>NUCLEOTIDE SEQUENCE [LARGE SCALE GENOMIC DNA]</scope>
    <source>
        <strain evidence="9 10">DSM 3353</strain>
    </source>
</reference>
<keyword evidence="6 7" id="KW-0234">DNA repair</keyword>
<feature type="binding site" evidence="7">
    <location>
        <position position="151"/>
    </location>
    <ligand>
        <name>Zn(2+)</name>
        <dbReference type="ChEBI" id="CHEBI:29105"/>
        <label>2</label>
    </ligand>
</feature>
<organism evidence="9 10">
    <name type="scientific">Anaerobutyricum hallii DSM 3353</name>
    <dbReference type="NCBI Taxonomy" id="411469"/>
    <lineage>
        <taxon>Bacteria</taxon>
        <taxon>Bacillati</taxon>
        <taxon>Bacillota</taxon>
        <taxon>Clostridia</taxon>
        <taxon>Lachnospirales</taxon>
        <taxon>Lachnospiraceae</taxon>
        <taxon>Anaerobutyricum</taxon>
    </lineage>
</organism>
<dbReference type="PROSITE" id="PS51432">
    <property type="entry name" value="AP_NUCLEASE_F2_4"/>
    <property type="match status" value="1"/>
</dbReference>
<dbReference type="GO" id="GO:0008081">
    <property type="term" value="F:phosphoric diester hydrolase activity"/>
    <property type="evidence" value="ECO:0007669"/>
    <property type="project" value="TreeGrafter"/>
</dbReference>
<dbReference type="PANTHER" id="PTHR21445">
    <property type="entry name" value="ENDONUCLEASE IV ENDODEOXYRIBONUCLEASE IV"/>
    <property type="match status" value="1"/>
</dbReference>
<dbReference type="InterPro" id="IPR013022">
    <property type="entry name" value="Xyl_isomerase-like_TIM-brl"/>
</dbReference>
<reference evidence="9 10" key="1">
    <citation type="submission" date="2009-01" db="EMBL/GenBank/DDBJ databases">
        <authorList>
            <person name="Fulton L."/>
            <person name="Clifton S."/>
            <person name="Fulton B."/>
            <person name="Xu J."/>
            <person name="Minx P."/>
            <person name="Pepin K.H."/>
            <person name="Johnson M."/>
            <person name="Bhonagiri V."/>
            <person name="Nash W.E."/>
            <person name="Mardis E.R."/>
            <person name="Wilson R.K."/>
        </authorList>
    </citation>
    <scope>NUCLEOTIDE SEQUENCE [LARGE SCALE GENOMIC DNA]</scope>
    <source>
        <strain evidence="9 10">DSM 3353</strain>
    </source>
</reference>
<dbReference type="Pfam" id="PF01261">
    <property type="entry name" value="AP_endonuc_2"/>
    <property type="match status" value="1"/>
</dbReference>
<feature type="binding site" evidence="7">
    <location>
        <position position="233"/>
    </location>
    <ligand>
        <name>Zn(2+)</name>
        <dbReference type="ChEBI" id="CHEBI:29105"/>
        <label>3</label>
    </ligand>
</feature>
<dbReference type="SMART" id="SM00518">
    <property type="entry name" value="AP2Ec"/>
    <property type="match status" value="1"/>
</dbReference>
<sequence length="307" mass="34585">MENIMIKLGCHVGMSGKEMFLGSVKEAISYNANTFMIYTGAPQNTRRKPVEELRIEEGWALMRENGIDEFVVHAPYIINLGNTVKSETFELAVEFLQLELERTQALKCKTLVLHPGAHVGAGADVGIRQIIKGLNEVFSQDKDGKVNIALETMAGKGTEIGRSFEEIAAIYDGVTHNERLRVCFDTCHTSDAGYDVREDFASVIEQFDRIIGKDQIAVFHINDSKNPQGAHKDRHENIGFGEIGYDCLRNIVYNKDFEAIPKILETPYIPNPETKKRAFAPYKYEIAMLREGAFHEDLKEKILEGNK</sequence>
<evidence type="ECO:0000256" key="2">
    <source>
        <dbReference type="ARBA" id="ARBA00022723"/>
    </source>
</evidence>
<dbReference type="GO" id="GO:0003906">
    <property type="term" value="F:DNA-(apurinic or apyrimidinic site) endonuclease activity"/>
    <property type="evidence" value="ECO:0007669"/>
    <property type="project" value="TreeGrafter"/>
</dbReference>
<dbReference type="PROSITE" id="PS00729">
    <property type="entry name" value="AP_NUCLEASE_F2_1"/>
    <property type="match status" value="1"/>
</dbReference>
<evidence type="ECO:0000256" key="3">
    <source>
        <dbReference type="ARBA" id="ARBA00022763"/>
    </source>
</evidence>
<dbReference type="NCBIfam" id="NF002196">
    <property type="entry name" value="PRK01060.1-1"/>
    <property type="match status" value="1"/>
</dbReference>
<evidence type="ECO:0000256" key="7">
    <source>
        <dbReference type="HAMAP-Rule" id="MF_00152"/>
    </source>
</evidence>
<dbReference type="NCBIfam" id="TIGR00587">
    <property type="entry name" value="nfo"/>
    <property type="match status" value="1"/>
</dbReference>
<dbReference type="InterPro" id="IPR001719">
    <property type="entry name" value="AP_endonuc_2"/>
</dbReference>
<feature type="domain" description="Xylose isomerase-like TIM barrel" evidence="8">
    <location>
        <begin position="25"/>
        <end position="277"/>
    </location>
</feature>
<dbReference type="InterPro" id="IPR018246">
    <property type="entry name" value="AP_endonuc_F2_Zn_BS"/>
</dbReference>
<dbReference type="FunFam" id="3.20.20.150:FF:000001">
    <property type="entry name" value="Probable endonuclease 4"/>
    <property type="match status" value="1"/>
</dbReference>
<evidence type="ECO:0000259" key="8">
    <source>
        <dbReference type="Pfam" id="PF01261"/>
    </source>
</evidence>
<feature type="binding site" evidence="7">
    <location>
        <position position="265"/>
    </location>
    <ligand>
        <name>Zn(2+)</name>
        <dbReference type="ChEBI" id="CHEBI:29105"/>
        <label>2</label>
    </ligand>
</feature>
<accession>C0EZA0</accession>
<evidence type="ECO:0000256" key="5">
    <source>
        <dbReference type="ARBA" id="ARBA00022833"/>
    </source>
</evidence>
<dbReference type="HAMAP" id="MF_00152">
    <property type="entry name" value="Nfo"/>
    <property type="match status" value="1"/>
</dbReference>